<organism evidence="10 11">
    <name type="scientific">Gellertiella hungarica</name>
    <dbReference type="NCBI Taxonomy" id="1572859"/>
    <lineage>
        <taxon>Bacteria</taxon>
        <taxon>Pseudomonadati</taxon>
        <taxon>Pseudomonadota</taxon>
        <taxon>Alphaproteobacteria</taxon>
        <taxon>Hyphomicrobiales</taxon>
        <taxon>Rhizobiaceae</taxon>
        <taxon>Gellertiella</taxon>
    </lineage>
</organism>
<evidence type="ECO:0000256" key="6">
    <source>
        <dbReference type="ARBA" id="ARBA00022932"/>
    </source>
</evidence>
<dbReference type="EC" id="2.7.7.7" evidence="1"/>
<dbReference type="Pfam" id="PF06144">
    <property type="entry name" value="DNA_pol3_delta"/>
    <property type="match status" value="1"/>
</dbReference>
<dbReference type="NCBIfam" id="TIGR01128">
    <property type="entry name" value="holA"/>
    <property type="match status" value="1"/>
</dbReference>
<dbReference type="SUPFAM" id="SSF48019">
    <property type="entry name" value="post-AAA+ oligomerization domain-like"/>
    <property type="match status" value="1"/>
</dbReference>
<dbReference type="Gene3D" id="1.20.272.10">
    <property type="match status" value="1"/>
</dbReference>
<evidence type="ECO:0000256" key="7">
    <source>
        <dbReference type="ARBA" id="ARBA00034754"/>
    </source>
</evidence>
<evidence type="ECO:0000256" key="1">
    <source>
        <dbReference type="ARBA" id="ARBA00012417"/>
    </source>
</evidence>
<comment type="caution">
    <text evidence="10">The sequence shown here is derived from an EMBL/GenBank/DDBJ whole genome shotgun (WGS) entry which is preliminary data.</text>
</comment>
<evidence type="ECO:0000313" key="11">
    <source>
        <dbReference type="Proteomes" id="UP000528286"/>
    </source>
</evidence>
<evidence type="ECO:0000313" key="10">
    <source>
        <dbReference type="EMBL" id="MBB4066844.1"/>
    </source>
</evidence>
<dbReference type="PANTHER" id="PTHR34388:SF1">
    <property type="entry name" value="DNA POLYMERASE III SUBUNIT DELTA"/>
    <property type="match status" value="1"/>
</dbReference>
<name>A0A7W6J8Q8_9HYPH</name>
<evidence type="ECO:0000259" key="9">
    <source>
        <dbReference type="Pfam" id="PF06144"/>
    </source>
</evidence>
<proteinExistence type="inferred from homology"/>
<dbReference type="EMBL" id="JACIEZ010000012">
    <property type="protein sequence ID" value="MBB4066844.1"/>
    <property type="molecule type" value="Genomic_DNA"/>
</dbReference>
<keyword evidence="6" id="KW-0239">DNA-directed DNA polymerase</keyword>
<evidence type="ECO:0000256" key="5">
    <source>
        <dbReference type="ARBA" id="ARBA00022705"/>
    </source>
</evidence>
<dbReference type="Gene3D" id="3.40.50.300">
    <property type="entry name" value="P-loop containing nucleotide triphosphate hydrolases"/>
    <property type="match status" value="1"/>
</dbReference>
<dbReference type="InterPro" id="IPR008921">
    <property type="entry name" value="DNA_pol3_clamp-load_cplx_C"/>
</dbReference>
<accession>A0A7W6J8Q8</accession>
<evidence type="ECO:0000256" key="8">
    <source>
        <dbReference type="ARBA" id="ARBA00049244"/>
    </source>
</evidence>
<gene>
    <name evidence="10" type="ORF">GGR23_004071</name>
</gene>
<evidence type="ECO:0000256" key="4">
    <source>
        <dbReference type="ARBA" id="ARBA00022695"/>
    </source>
</evidence>
<evidence type="ECO:0000256" key="2">
    <source>
        <dbReference type="ARBA" id="ARBA00017703"/>
    </source>
</evidence>
<dbReference type="GO" id="GO:0009360">
    <property type="term" value="C:DNA polymerase III complex"/>
    <property type="evidence" value="ECO:0007669"/>
    <property type="project" value="InterPro"/>
</dbReference>
<dbReference type="InterPro" id="IPR027417">
    <property type="entry name" value="P-loop_NTPase"/>
</dbReference>
<keyword evidence="5" id="KW-0235">DNA replication</keyword>
<dbReference type="GO" id="GO:0006261">
    <property type="term" value="P:DNA-templated DNA replication"/>
    <property type="evidence" value="ECO:0007669"/>
    <property type="project" value="TreeGrafter"/>
</dbReference>
<reference evidence="10 11" key="1">
    <citation type="submission" date="2020-08" db="EMBL/GenBank/DDBJ databases">
        <title>Genomic Encyclopedia of Type Strains, Phase IV (KMG-IV): sequencing the most valuable type-strain genomes for metagenomic binning, comparative biology and taxonomic classification.</title>
        <authorList>
            <person name="Goeker M."/>
        </authorList>
    </citation>
    <scope>NUCLEOTIDE SEQUENCE [LARGE SCALE GENOMIC DNA]</scope>
    <source>
        <strain evidence="10 11">DSM 29853</strain>
    </source>
</reference>
<protein>
    <recommendedName>
        <fullName evidence="2">DNA polymerase III subunit delta</fullName>
        <ecNumber evidence="1">2.7.7.7</ecNumber>
    </recommendedName>
</protein>
<keyword evidence="3 10" id="KW-0808">Transferase</keyword>
<dbReference type="Gene3D" id="1.10.8.60">
    <property type="match status" value="1"/>
</dbReference>
<comment type="similarity">
    <text evidence="7">Belongs to the DNA polymerase HolA subunit family.</text>
</comment>
<dbReference type="InterPro" id="IPR005790">
    <property type="entry name" value="DNA_polIII_delta"/>
</dbReference>
<sequence>MAEIKNHEFEGLLRRKPLPYRLFVIFGPDRGLVSERAAELAALSGVDLKDDFSVVRLDASDLSAQPGRIVEEMNSLGLFGGSRLVWVRGGGNEKGLVDALSILSEEPPADSMLIVEAGDLKKGTGLRKIADASPRVGSIACYADDTKALNALIDSELSSSGLRITPDARGLLLESLGGDRIASRNEIRKLALYCKGEDAIDEQHVRDIIGDASAISTDEAVDAVLSGDRDQFLHAAEKIAQSKTPIFLVLQGCLRQFQLLDQMRMEMDEKRLQPAQVMQTLGRGVHFKRKPIIERALRTWSAPALAREMNRLHMAVLQCRQRPQLEESIALQILLSITLQSARAPARS</sequence>
<dbReference type="AlphaFoldDB" id="A0A7W6J8Q8"/>
<keyword evidence="11" id="KW-1185">Reference proteome</keyword>
<dbReference type="Proteomes" id="UP000528286">
    <property type="component" value="Unassembled WGS sequence"/>
</dbReference>
<evidence type="ECO:0000256" key="3">
    <source>
        <dbReference type="ARBA" id="ARBA00022679"/>
    </source>
</evidence>
<comment type="catalytic activity">
    <reaction evidence="8">
        <text>DNA(n) + a 2'-deoxyribonucleoside 5'-triphosphate = DNA(n+1) + diphosphate</text>
        <dbReference type="Rhea" id="RHEA:22508"/>
        <dbReference type="Rhea" id="RHEA-COMP:17339"/>
        <dbReference type="Rhea" id="RHEA-COMP:17340"/>
        <dbReference type="ChEBI" id="CHEBI:33019"/>
        <dbReference type="ChEBI" id="CHEBI:61560"/>
        <dbReference type="ChEBI" id="CHEBI:173112"/>
        <dbReference type="EC" id="2.7.7.7"/>
    </reaction>
</comment>
<dbReference type="GO" id="GO:0003677">
    <property type="term" value="F:DNA binding"/>
    <property type="evidence" value="ECO:0007669"/>
    <property type="project" value="InterPro"/>
</dbReference>
<dbReference type="InterPro" id="IPR010372">
    <property type="entry name" value="DNA_pol3_delta_N"/>
</dbReference>
<dbReference type="RefSeq" id="WP_183368103.1">
    <property type="nucleotide sequence ID" value="NZ_JACIEZ010000012.1"/>
</dbReference>
<dbReference type="SUPFAM" id="SSF52540">
    <property type="entry name" value="P-loop containing nucleoside triphosphate hydrolases"/>
    <property type="match status" value="1"/>
</dbReference>
<feature type="domain" description="DNA polymerase III delta N-terminal" evidence="9">
    <location>
        <begin position="24"/>
        <end position="124"/>
    </location>
</feature>
<dbReference type="GO" id="GO:0003887">
    <property type="term" value="F:DNA-directed DNA polymerase activity"/>
    <property type="evidence" value="ECO:0007669"/>
    <property type="project" value="UniProtKB-KW"/>
</dbReference>
<keyword evidence="4 10" id="KW-0548">Nucleotidyltransferase</keyword>
<dbReference type="PANTHER" id="PTHR34388">
    <property type="entry name" value="DNA POLYMERASE III SUBUNIT DELTA"/>
    <property type="match status" value="1"/>
</dbReference>